<dbReference type="EMBL" id="ABIA03000004">
    <property type="protein sequence ID" value="EDQ34296.1"/>
    <property type="molecule type" value="Genomic_DNA"/>
</dbReference>
<dbReference type="InterPro" id="IPR056912">
    <property type="entry name" value="Phage_JBD30_tail_term-like"/>
</dbReference>
<organism evidence="1 2">
    <name type="scientific">Hoeflea phototrophica (strain DSM 17068 / NCIMB 14078 / DFL-43)</name>
    <dbReference type="NCBI Taxonomy" id="411684"/>
    <lineage>
        <taxon>Bacteria</taxon>
        <taxon>Pseudomonadati</taxon>
        <taxon>Pseudomonadota</taxon>
        <taxon>Alphaproteobacteria</taxon>
        <taxon>Hyphomicrobiales</taxon>
        <taxon>Rhizobiaceae</taxon>
        <taxon>Hoeflea</taxon>
    </lineage>
</organism>
<dbReference type="HOGENOM" id="CLU_149352_0_0_5"/>
<protein>
    <submittedName>
        <fullName evidence="1">Uncharacterized protein</fullName>
    </submittedName>
</protein>
<gene>
    <name evidence="1" type="ORF">HPDFL43_14902</name>
</gene>
<keyword evidence="2" id="KW-1185">Reference proteome</keyword>
<reference evidence="1 2" key="1">
    <citation type="submission" date="2007-10" db="EMBL/GenBank/DDBJ databases">
        <authorList>
            <person name="Wagner-Dobler I."/>
            <person name="Ferriera S."/>
            <person name="Johnson J."/>
            <person name="Kravitz S."/>
            <person name="Beeson K."/>
            <person name="Sutton G."/>
            <person name="Rogers Y.-H."/>
            <person name="Friedman R."/>
            <person name="Frazier M."/>
            <person name="Venter J.C."/>
        </authorList>
    </citation>
    <scope>NUCLEOTIDE SEQUENCE [LARGE SCALE GENOMIC DNA]</scope>
    <source>
        <strain evidence="1 2">DFL-43</strain>
    </source>
</reference>
<dbReference type="OrthoDB" id="7742971at2"/>
<accession>A9D2Y3</accession>
<evidence type="ECO:0000313" key="2">
    <source>
        <dbReference type="Proteomes" id="UP000004291"/>
    </source>
</evidence>
<dbReference type="RefSeq" id="WP_007198739.1">
    <property type="nucleotide sequence ID" value="NZ_CM002917.1"/>
</dbReference>
<name>A9D2Y3_HOEPD</name>
<sequence>MLTDDLITRIEAAVPALDGRAKEAADLAELVRRKALPQAAVTVFVLPLGLRPRSEGDAAAGAFTQMLDETVGVLLVVRAAGDASGSRALPRIGELVDALIAAIAGWGPDGAIGVFRVARGQLLSAEAGAVMYQLDFSIQRQVRNLA</sequence>
<dbReference type="InterPro" id="IPR038042">
    <property type="entry name" value="Gp37-like"/>
</dbReference>
<evidence type="ECO:0000313" key="1">
    <source>
        <dbReference type="EMBL" id="EDQ34296.1"/>
    </source>
</evidence>
<comment type="caution">
    <text evidence="1">The sequence shown here is derived from an EMBL/GenBank/DDBJ whole genome shotgun (WGS) entry which is preliminary data.</text>
</comment>
<dbReference type="Proteomes" id="UP000004291">
    <property type="component" value="Chromosome"/>
</dbReference>
<dbReference type="STRING" id="411684.HPDFL43_14902"/>
<dbReference type="AlphaFoldDB" id="A9D2Y3"/>
<reference evidence="1 2" key="2">
    <citation type="submission" date="2012-06" db="EMBL/GenBank/DDBJ databases">
        <authorList>
            <person name="Fiebig A."/>
        </authorList>
    </citation>
    <scope>NUCLEOTIDE SEQUENCE [LARGE SCALE GENOMIC DNA]</scope>
    <source>
        <strain evidence="1 2">DFL-43</strain>
    </source>
</reference>
<dbReference type="eggNOG" id="ENOG50331H0">
    <property type="taxonomic scope" value="Bacteria"/>
</dbReference>
<dbReference type="Gene3D" id="3.30.2000.10">
    <property type="entry name" value="Phage tail protein-like"/>
    <property type="match status" value="1"/>
</dbReference>
<dbReference type="Pfam" id="PF23840">
    <property type="entry name" value="Phage_tail_terminator"/>
    <property type="match status" value="1"/>
</dbReference>
<proteinExistence type="predicted"/>